<evidence type="ECO:0000256" key="4">
    <source>
        <dbReference type="ARBA" id="ARBA00022692"/>
    </source>
</evidence>
<evidence type="ECO:0000256" key="3">
    <source>
        <dbReference type="ARBA" id="ARBA00022475"/>
    </source>
</evidence>
<dbReference type="CDD" id="cd13127">
    <property type="entry name" value="MATE_tuaB_like"/>
    <property type="match status" value="1"/>
</dbReference>
<accession>A0A2T4USZ3</accession>
<keyword evidence="5 8" id="KW-1133">Transmembrane helix</keyword>
<feature type="transmembrane region" description="Helical" evidence="8">
    <location>
        <begin position="89"/>
        <end position="111"/>
    </location>
</feature>
<dbReference type="PANTHER" id="PTHR30250:SF10">
    <property type="entry name" value="LIPOPOLYSACCHARIDE BIOSYNTHESIS PROTEIN WZXC"/>
    <property type="match status" value="1"/>
</dbReference>
<feature type="transmembrane region" description="Helical" evidence="8">
    <location>
        <begin position="157"/>
        <end position="179"/>
    </location>
</feature>
<comment type="subcellular location">
    <subcellularLocation>
        <location evidence="1">Cell membrane</location>
        <topology evidence="1">Multi-pass membrane protein</topology>
    </subcellularLocation>
</comment>
<dbReference type="GO" id="GO:0005886">
    <property type="term" value="C:plasma membrane"/>
    <property type="evidence" value="ECO:0007669"/>
    <property type="project" value="UniProtKB-SubCell"/>
</dbReference>
<evidence type="ECO:0000313" key="9">
    <source>
        <dbReference type="EMBL" id="PTL72662.1"/>
    </source>
</evidence>
<feature type="transmembrane region" description="Helical" evidence="8">
    <location>
        <begin position="332"/>
        <end position="354"/>
    </location>
</feature>
<evidence type="ECO:0000256" key="5">
    <source>
        <dbReference type="ARBA" id="ARBA00022989"/>
    </source>
</evidence>
<evidence type="ECO:0000256" key="2">
    <source>
        <dbReference type="ARBA" id="ARBA00007430"/>
    </source>
</evidence>
<feature type="region of interest" description="Disordered" evidence="7">
    <location>
        <begin position="490"/>
        <end position="518"/>
    </location>
</feature>
<comment type="caution">
    <text evidence="9">The sequence shown here is derived from an EMBL/GenBank/DDBJ whole genome shotgun (WGS) entry which is preliminary data.</text>
</comment>
<dbReference type="InterPro" id="IPR050833">
    <property type="entry name" value="Poly_Biosynth_Transport"/>
</dbReference>
<dbReference type="PANTHER" id="PTHR30250">
    <property type="entry name" value="PST FAMILY PREDICTED COLANIC ACID TRANSPORTER"/>
    <property type="match status" value="1"/>
</dbReference>
<dbReference type="RefSeq" id="WP_107574336.1">
    <property type="nucleotide sequence ID" value="NZ_PZPL01000001.1"/>
</dbReference>
<feature type="transmembrane region" description="Helical" evidence="8">
    <location>
        <begin position="49"/>
        <end position="68"/>
    </location>
</feature>
<dbReference type="AlphaFoldDB" id="A0A2T4USZ3"/>
<gene>
    <name evidence="9" type="ORF">C1I63_07245</name>
</gene>
<keyword evidence="3" id="KW-1003">Cell membrane</keyword>
<proteinExistence type="inferred from homology"/>
<evidence type="ECO:0000256" key="8">
    <source>
        <dbReference type="SAM" id="Phobius"/>
    </source>
</evidence>
<organism evidence="9 10">
    <name type="scientific">Rathayibacter caricis DSM 15933</name>
    <dbReference type="NCBI Taxonomy" id="1328867"/>
    <lineage>
        <taxon>Bacteria</taxon>
        <taxon>Bacillati</taxon>
        <taxon>Actinomycetota</taxon>
        <taxon>Actinomycetes</taxon>
        <taxon>Micrococcales</taxon>
        <taxon>Microbacteriaceae</taxon>
        <taxon>Rathayibacter</taxon>
    </lineage>
</organism>
<keyword evidence="6 8" id="KW-0472">Membrane</keyword>
<evidence type="ECO:0000256" key="6">
    <source>
        <dbReference type="ARBA" id="ARBA00023136"/>
    </source>
</evidence>
<comment type="similarity">
    <text evidence="2">Belongs to the polysaccharide synthase family.</text>
</comment>
<feature type="transmembrane region" description="Helical" evidence="8">
    <location>
        <begin position="419"/>
        <end position="443"/>
    </location>
</feature>
<feature type="transmembrane region" description="Helical" evidence="8">
    <location>
        <begin position="117"/>
        <end position="136"/>
    </location>
</feature>
<feature type="transmembrane region" description="Helical" evidence="8">
    <location>
        <begin position="290"/>
        <end position="312"/>
    </location>
</feature>
<feature type="transmembrane region" description="Helical" evidence="8">
    <location>
        <begin position="363"/>
        <end position="383"/>
    </location>
</feature>
<feature type="transmembrane region" description="Helical" evidence="8">
    <location>
        <begin position="389"/>
        <end position="407"/>
    </location>
</feature>
<dbReference type="EMBL" id="PZPL01000001">
    <property type="protein sequence ID" value="PTL72662.1"/>
    <property type="molecule type" value="Genomic_DNA"/>
</dbReference>
<evidence type="ECO:0000313" key="10">
    <source>
        <dbReference type="Proteomes" id="UP000241085"/>
    </source>
</evidence>
<keyword evidence="10" id="KW-1185">Reference proteome</keyword>
<protein>
    <submittedName>
        <fullName evidence="9">Lipopolysaccharide biosynthesis protein</fullName>
    </submittedName>
</protein>
<feature type="transmembrane region" description="Helical" evidence="8">
    <location>
        <begin position="449"/>
        <end position="470"/>
    </location>
</feature>
<dbReference type="Proteomes" id="UP000241085">
    <property type="component" value="Unassembled WGS sequence"/>
</dbReference>
<evidence type="ECO:0000256" key="7">
    <source>
        <dbReference type="SAM" id="MobiDB-lite"/>
    </source>
</evidence>
<dbReference type="Pfam" id="PF13440">
    <property type="entry name" value="Polysacc_synt_3"/>
    <property type="match status" value="1"/>
</dbReference>
<sequence>MSAAPKAPGSLGRSATRGAAVTIGGQAVRIVIQLGSIVILARLLAPADYGLIAMVTAIIGIGEIFRDFGLSSAAIQAKEISRGQKSNLFWINSAIGLVLTLLVIAASWPVAALYGDPRLQLLTVALSSTFLLNGVATQFRADLARHLRFVKLTAVDIAGQVIGLALGVILALSGAGYWALAASQVVQPLVGVIVLIAITGWLPGRYRRGEPMKAFLRYGGGVFATQALTYVSKNVDSVIIGARFGPVDLGLYNRAFQLMMLPLQQLNAPAQRVALPVLSRLQDEKERFRTFILFGQSAMLTVMGLVLAVLGSQADSVIRILLGERWLASVPIFQILLVAGFFQATAYCSWWVFLAKNLVRQSVWYSLCTRPLMVVLILVGSNWGVTGVAVAYAASLALTWPIALLWIGRTSDAPVGEMFLNGLRSLVVFGSITVGAFFATIALPADVPILRLAVGVAAVLVGVGLWTLVLPAFRRQILGLADARRHLKRAPKAAAAPVPTDEPTLESDPAATPSERDR</sequence>
<keyword evidence="4 8" id="KW-0812">Transmembrane</keyword>
<reference evidence="9 10" key="1">
    <citation type="submission" date="2018-03" db="EMBL/GenBank/DDBJ databases">
        <title>Bacteriophage NCPPB3778 and a type I-E CRISPR drive the evolution of the US Biological Select Agent, Rathayibacter toxicus.</title>
        <authorList>
            <person name="Davis E.W.II."/>
            <person name="Tabima J.F."/>
            <person name="Weisberg A.J."/>
            <person name="Dantas Lopes L."/>
            <person name="Wiseman M.S."/>
            <person name="Wiseman M.S."/>
            <person name="Pupko T."/>
            <person name="Belcher M.S."/>
            <person name="Sechler A.J."/>
            <person name="Tancos M.A."/>
            <person name="Schroeder B.K."/>
            <person name="Murray T.D."/>
            <person name="Luster D.G."/>
            <person name="Schneider W.L."/>
            <person name="Rogers E."/>
            <person name="Andreote F.D."/>
            <person name="Grunwald N.J."/>
            <person name="Putnam M.L."/>
            <person name="Chang J.H."/>
        </authorList>
    </citation>
    <scope>NUCLEOTIDE SEQUENCE [LARGE SCALE GENOMIC DNA]</scope>
    <source>
        <strain evidence="9 10">DSM 15933</strain>
    </source>
</reference>
<name>A0A2T4USZ3_9MICO</name>
<feature type="transmembrane region" description="Helical" evidence="8">
    <location>
        <begin position="185"/>
        <end position="203"/>
    </location>
</feature>
<evidence type="ECO:0000256" key="1">
    <source>
        <dbReference type="ARBA" id="ARBA00004651"/>
    </source>
</evidence>